<dbReference type="AlphaFoldDB" id="A0A6G1H808"/>
<name>A0A6G1H808_9PEZI</name>
<evidence type="ECO:0000313" key="2">
    <source>
        <dbReference type="EMBL" id="KAF1989098.1"/>
    </source>
</evidence>
<accession>A0A6G1H808</accession>
<evidence type="ECO:0000256" key="1">
    <source>
        <dbReference type="SAM" id="MobiDB-lite"/>
    </source>
</evidence>
<feature type="compositionally biased region" description="Basic and acidic residues" evidence="1">
    <location>
        <begin position="222"/>
        <end position="232"/>
    </location>
</feature>
<dbReference type="EMBL" id="ML977146">
    <property type="protein sequence ID" value="KAF1989098.1"/>
    <property type="molecule type" value="Genomic_DNA"/>
</dbReference>
<feature type="compositionally biased region" description="Acidic residues" evidence="1">
    <location>
        <begin position="249"/>
        <end position="258"/>
    </location>
</feature>
<organism evidence="2 3">
    <name type="scientific">Aulographum hederae CBS 113979</name>
    <dbReference type="NCBI Taxonomy" id="1176131"/>
    <lineage>
        <taxon>Eukaryota</taxon>
        <taxon>Fungi</taxon>
        <taxon>Dikarya</taxon>
        <taxon>Ascomycota</taxon>
        <taxon>Pezizomycotina</taxon>
        <taxon>Dothideomycetes</taxon>
        <taxon>Pleosporomycetidae</taxon>
        <taxon>Aulographales</taxon>
        <taxon>Aulographaceae</taxon>
    </lineage>
</organism>
<evidence type="ECO:0000313" key="3">
    <source>
        <dbReference type="Proteomes" id="UP000800041"/>
    </source>
</evidence>
<sequence length="293" mass="34251">MAKKPKPSDFNTSTRWRSYEIDDDLLLAHEKSDVKFELPNSHRSLKDYDGSFERNLLEAPGWIPATDPLSHKEADHPEWSQERCFFQKRRYYDHSKRGEKLRLLERSIAYENASHDRNKQLEMWEEEKEIGSRIARGLHVSRSMQAWYRQHGLAVPSHMRAICSGRWWMKESSGRTIFMQTSSLRTDQNDLDDSDSDMGRTRRTTLRGRPRDPSATIELDDDSVHSASTKDEDKEEEGGSGGEEKRGDDDDYDDDDEGSTVNRIDVNGGRKRMRMQAKKKTCTLQPRNERYRF</sequence>
<keyword evidence="3" id="KW-1185">Reference proteome</keyword>
<proteinExistence type="predicted"/>
<dbReference type="Proteomes" id="UP000800041">
    <property type="component" value="Unassembled WGS sequence"/>
</dbReference>
<gene>
    <name evidence="2" type="ORF">K402DRAFT_14236</name>
</gene>
<protein>
    <submittedName>
        <fullName evidence="2">Uncharacterized protein</fullName>
    </submittedName>
</protein>
<feature type="region of interest" description="Disordered" evidence="1">
    <location>
        <begin position="179"/>
        <end position="293"/>
    </location>
</feature>
<reference evidence="2" key="1">
    <citation type="journal article" date="2020" name="Stud. Mycol.">
        <title>101 Dothideomycetes genomes: a test case for predicting lifestyles and emergence of pathogens.</title>
        <authorList>
            <person name="Haridas S."/>
            <person name="Albert R."/>
            <person name="Binder M."/>
            <person name="Bloem J."/>
            <person name="Labutti K."/>
            <person name="Salamov A."/>
            <person name="Andreopoulos B."/>
            <person name="Baker S."/>
            <person name="Barry K."/>
            <person name="Bills G."/>
            <person name="Bluhm B."/>
            <person name="Cannon C."/>
            <person name="Castanera R."/>
            <person name="Culley D."/>
            <person name="Daum C."/>
            <person name="Ezra D."/>
            <person name="Gonzalez J."/>
            <person name="Henrissat B."/>
            <person name="Kuo A."/>
            <person name="Liang C."/>
            <person name="Lipzen A."/>
            <person name="Lutzoni F."/>
            <person name="Magnuson J."/>
            <person name="Mondo S."/>
            <person name="Nolan M."/>
            <person name="Ohm R."/>
            <person name="Pangilinan J."/>
            <person name="Park H.-J."/>
            <person name="Ramirez L."/>
            <person name="Alfaro M."/>
            <person name="Sun H."/>
            <person name="Tritt A."/>
            <person name="Yoshinaga Y."/>
            <person name="Zwiers L.-H."/>
            <person name="Turgeon B."/>
            <person name="Goodwin S."/>
            <person name="Spatafora J."/>
            <person name="Crous P."/>
            <person name="Grigoriev I."/>
        </authorList>
    </citation>
    <scope>NUCLEOTIDE SEQUENCE</scope>
    <source>
        <strain evidence="2">CBS 113979</strain>
    </source>
</reference>
<feature type="compositionally biased region" description="Basic residues" evidence="1">
    <location>
        <begin position="269"/>
        <end position="281"/>
    </location>
</feature>